<protein>
    <submittedName>
        <fullName evidence="2">Uncharacterized protein</fullName>
    </submittedName>
</protein>
<dbReference type="AlphaFoldDB" id="A0A0G4IFP7"/>
<feature type="region of interest" description="Disordered" evidence="1">
    <location>
        <begin position="122"/>
        <end position="149"/>
    </location>
</feature>
<sequence>MQDSQRPCWLSIRAGILNWDDTDVVFSRRVDTEDQQHVDTLCHTVPSLQKYISTEEVPFSRPLSPPTRSKLKDWCRKAEKEKEKVPEGGALKAMRHALGCLEEVESKFASTNEDLQRLSLPVMRGDNDPLGSSAVPPSESHEGSTGAHPWKTLPTAMMDKLNLTGLGFHTHHSNTFNALKADSRLSGTLRDRLGVGCNITRTEVDSYATGDCNHKYTSFEEMARRMCTGDQQQNCDGCIVQ</sequence>
<organism evidence="2">
    <name type="scientific">Chromera velia CCMP2878</name>
    <dbReference type="NCBI Taxonomy" id="1169474"/>
    <lineage>
        <taxon>Eukaryota</taxon>
        <taxon>Sar</taxon>
        <taxon>Alveolata</taxon>
        <taxon>Colpodellida</taxon>
        <taxon>Chromeraceae</taxon>
        <taxon>Chromera</taxon>
    </lineage>
</organism>
<proteinExistence type="predicted"/>
<dbReference type="EMBL" id="CDMZ01005943">
    <property type="protein sequence ID" value="CEM56124.1"/>
    <property type="molecule type" value="Genomic_DNA"/>
</dbReference>
<accession>A0A0G4IFP7</accession>
<evidence type="ECO:0000313" key="2">
    <source>
        <dbReference type="EMBL" id="CEM56124.1"/>
    </source>
</evidence>
<gene>
    <name evidence="2" type="ORF">Cvel_14096</name>
</gene>
<name>A0A0G4IFP7_9ALVE</name>
<evidence type="ECO:0000256" key="1">
    <source>
        <dbReference type="SAM" id="MobiDB-lite"/>
    </source>
</evidence>
<reference evidence="2" key="1">
    <citation type="submission" date="2014-11" db="EMBL/GenBank/DDBJ databases">
        <authorList>
            <person name="Otto D Thomas"/>
            <person name="Naeem Raeece"/>
        </authorList>
    </citation>
    <scope>NUCLEOTIDE SEQUENCE</scope>
</reference>
<dbReference type="VEuPathDB" id="CryptoDB:Cvel_14096"/>